<gene>
    <name evidence="9" type="ORF">BDV96DRAFT_537089</name>
</gene>
<dbReference type="EMBL" id="ML977311">
    <property type="protein sequence ID" value="KAF2122027.1"/>
    <property type="molecule type" value="Genomic_DNA"/>
</dbReference>
<dbReference type="Gene3D" id="1.10.630.10">
    <property type="entry name" value="Cytochrome P450"/>
    <property type="match status" value="1"/>
</dbReference>
<accession>A0A6A5ZT60</accession>
<dbReference type="CDD" id="cd11058">
    <property type="entry name" value="CYP60B-like"/>
    <property type="match status" value="1"/>
</dbReference>
<comment type="cofactor">
    <cofactor evidence="1 6">
        <name>heme</name>
        <dbReference type="ChEBI" id="CHEBI:30413"/>
    </cofactor>
</comment>
<keyword evidence="4 6" id="KW-0479">Metal-binding</keyword>
<keyword evidence="8" id="KW-1133">Transmembrane helix</keyword>
<dbReference type="PRINTS" id="PR00463">
    <property type="entry name" value="EP450I"/>
</dbReference>
<dbReference type="SUPFAM" id="SSF48264">
    <property type="entry name" value="Cytochrome P450"/>
    <property type="match status" value="1"/>
</dbReference>
<dbReference type="GO" id="GO:0004497">
    <property type="term" value="F:monooxygenase activity"/>
    <property type="evidence" value="ECO:0007669"/>
    <property type="project" value="UniProtKB-KW"/>
</dbReference>
<dbReference type="OrthoDB" id="1470350at2759"/>
<evidence type="ECO:0000256" key="7">
    <source>
        <dbReference type="RuleBase" id="RU000461"/>
    </source>
</evidence>
<evidence type="ECO:0000313" key="9">
    <source>
        <dbReference type="EMBL" id="KAF2122027.1"/>
    </source>
</evidence>
<dbReference type="GO" id="GO:0005506">
    <property type="term" value="F:iron ion binding"/>
    <property type="evidence" value="ECO:0007669"/>
    <property type="project" value="InterPro"/>
</dbReference>
<evidence type="ECO:0000313" key="10">
    <source>
        <dbReference type="Proteomes" id="UP000799770"/>
    </source>
</evidence>
<evidence type="ECO:0000256" key="1">
    <source>
        <dbReference type="ARBA" id="ARBA00001971"/>
    </source>
</evidence>
<dbReference type="Proteomes" id="UP000799770">
    <property type="component" value="Unassembled WGS sequence"/>
</dbReference>
<dbReference type="PANTHER" id="PTHR24305:SF210">
    <property type="entry name" value="CYTOCHROME P450 MONOOXYGENASE ASQL-RELATED"/>
    <property type="match status" value="1"/>
</dbReference>
<dbReference type="GO" id="GO:0020037">
    <property type="term" value="F:heme binding"/>
    <property type="evidence" value="ECO:0007669"/>
    <property type="project" value="InterPro"/>
</dbReference>
<evidence type="ECO:0000256" key="4">
    <source>
        <dbReference type="ARBA" id="ARBA00022723"/>
    </source>
</evidence>
<evidence type="ECO:0000256" key="6">
    <source>
        <dbReference type="PIRSR" id="PIRSR602401-1"/>
    </source>
</evidence>
<keyword evidence="10" id="KW-1185">Reference proteome</keyword>
<dbReference type="InterPro" id="IPR017972">
    <property type="entry name" value="Cyt_P450_CS"/>
</dbReference>
<evidence type="ECO:0000256" key="8">
    <source>
        <dbReference type="SAM" id="Phobius"/>
    </source>
</evidence>
<dbReference type="InterPro" id="IPR001128">
    <property type="entry name" value="Cyt_P450"/>
</dbReference>
<dbReference type="PANTHER" id="PTHR24305">
    <property type="entry name" value="CYTOCHROME P450"/>
    <property type="match status" value="1"/>
</dbReference>
<comment type="similarity">
    <text evidence="2 7">Belongs to the cytochrome P450 family.</text>
</comment>
<dbReference type="GO" id="GO:0016705">
    <property type="term" value="F:oxidoreductase activity, acting on paired donors, with incorporation or reduction of molecular oxygen"/>
    <property type="evidence" value="ECO:0007669"/>
    <property type="project" value="InterPro"/>
</dbReference>
<sequence length="512" mass="58789">MAIVYALWAFLLFVVYRVAIVVYNIWLHPLAKYPGPRFWAASRLPYAISLATGGLVHDTWRIHEKYGKVVRLAPNELSFVSKEAWHDIYGARGRGHQEFEKNPAWIRRAPNGAWSILDSPEDVHTRQRKIMNYAFSSAALKTQEPYVQRYTSLLIEKVREHGVLDVKDWYNFTTFDITGDLTFGKSFQCLEKGKYHRWVAYLFAHLKASCLLASITFYPSLMGILWLVMPKSAFNERLYHFKKACQWVHRRLGTQTTRNDFMSYISDNNKEMTMTMEEIEACSGTLVIAGSETSSTVLTSTTLNLLRQPDKLEKLTHEIRSSFEQESDIDGVTVKNLEYLNAVFQENFRFTPPVPCSIPRVVPPGGDTIDSQLYPGGTFVGLPQLPAYRSADHFAFPNHFIPERWLSPTSDLFKHTLSDPGFTKETFANDDKSVVQPFSVGPRQCIAQNLGQLEIRLILTRLLWNFDIEFASGDEGSSEEQKKPWTTQKTYGLWVKRPLKVRFVPVHESKHN</sequence>
<dbReference type="PRINTS" id="PR00385">
    <property type="entry name" value="P450"/>
</dbReference>
<reference evidence="9" key="1">
    <citation type="journal article" date="2020" name="Stud. Mycol.">
        <title>101 Dothideomycetes genomes: a test case for predicting lifestyles and emergence of pathogens.</title>
        <authorList>
            <person name="Haridas S."/>
            <person name="Albert R."/>
            <person name="Binder M."/>
            <person name="Bloem J."/>
            <person name="Labutti K."/>
            <person name="Salamov A."/>
            <person name="Andreopoulos B."/>
            <person name="Baker S."/>
            <person name="Barry K."/>
            <person name="Bills G."/>
            <person name="Bluhm B."/>
            <person name="Cannon C."/>
            <person name="Castanera R."/>
            <person name="Culley D."/>
            <person name="Daum C."/>
            <person name="Ezra D."/>
            <person name="Gonzalez J."/>
            <person name="Henrissat B."/>
            <person name="Kuo A."/>
            <person name="Liang C."/>
            <person name="Lipzen A."/>
            <person name="Lutzoni F."/>
            <person name="Magnuson J."/>
            <person name="Mondo S."/>
            <person name="Nolan M."/>
            <person name="Ohm R."/>
            <person name="Pangilinan J."/>
            <person name="Park H.-J."/>
            <person name="Ramirez L."/>
            <person name="Alfaro M."/>
            <person name="Sun H."/>
            <person name="Tritt A."/>
            <person name="Yoshinaga Y."/>
            <person name="Zwiers L.-H."/>
            <person name="Turgeon B."/>
            <person name="Goodwin S."/>
            <person name="Spatafora J."/>
            <person name="Crous P."/>
            <person name="Grigoriev I."/>
        </authorList>
    </citation>
    <scope>NUCLEOTIDE SEQUENCE</scope>
    <source>
        <strain evidence="9">CBS 627.86</strain>
    </source>
</reference>
<name>A0A6A5ZT60_9PLEO</name>
<keyword evidence="8" id="KW-0812">Transmembrane</keyword>
<dbReference type="AlphaFoldDB" id="A0A6A5ZT60"/>
<protein>
    <submittedName>
        <fullName evidence="9">Cytochrome P450</fullName>
    </submittedName>
</protein>
<dbReference type="InterPro" id="IPR036396">
    <property type="entry name" value="Cyt_P450_sf"/>
</dbReference>
<evidence type="ECO:0000256" key="5">
    <source>
        <dbReference type="ARBA" id="ARBA00023004"/>
    </source>
</evidence>
<keyword evidence="7" id="KW-0503">Monooxygenase</keyword>
<feature type="binding site" description="axial binding residue" evidence="6">
    <location>
        <position position="445"/>
    </location>
    <ligand>
        <name>heme</name>
        <dbReference type="ChEBI" id="CHEBI:30413"/>
    </ligand>
    <ligandPart>
        <name>Fe</name>
        <dbReference type="ChEBI" id="CHEBI:18248"/>
    </ligandPart>
</feature>
<evidence type="ECO:0000256" key="3">
    <source>
        <dbReference type="ARBA" id="ARBA00022617"/>
    </source>
</evidence>
<keyword evidence="5 6" id="KW-0408">Iron</keyword>
<keyword evidence="7" id="KW-0560">Oxidoreductase</keyword>
<dbReference type="InterPro" id="IPR002401">
    <property type="entry name" value="Cyt_P450_E_grp-I"/>
</dbReference>
<dbReference type="InterPro" id="IPR050121">
    <property type="entry name" value="Cytochrome_P450_monoxygenase"/>
</dbReference>
<keyword evidence="3 6" id="KW-0349">Heme</keyword>
<keyword evidence="8" id="KW-0472">Membrane</keyword>
<dbReference type="Pfam" id="PF00067">
    <property type="entry name" value="p450"/>
    <property type="match status" value="1"/>
</dbReference>
<feature type="transmembrane region" description="Helical" evidence="8">
    <location>
        <begin position="6"/>
        <end position="27"/>
    </location>
</feature>
<dbReference type="PROSITE" id="PS00086">
    <property type="entry name" value="CYTOCHROME_P450"/>
    <property type="match status" value="1"/>
</dbReference>
<evidence type="ECO:0000256" key="2">
    <source>
        <dbReference type="ARBA" id="ARBA00010617"/>
    </source>
</evidence>
<proteinExistence type="inferred from homology"/>
<organism evidence="9 10">
    <name type="scientific">Lophiotrema nucula</name>
    <dbReference type="NCBI Taxonomy" id="690887"/>
    <lineage>
        <taxon>Eukaryota</taxon>
        <taxon>Fungi</taxon>
        <taxon>Dikarya</taxon>
        <taxon>Ascomycota</taxon>
        <taxon>Pezizomycotina</taxon>
        <taxon>Dothideomycetes</taxon>
        <taxon>Pleosporomycetidae</taxon>
        <taxon>Pleosporales</taxon>
        <taxon>Lophiotremataceae</taxon>
        <taxon>Lophiotrema</taxon>
    </lineage>
</organism>
<feature type="transmembrane region" description="Helical" evidence="8">
    <location>
        <begin position="198"/>
        <end position="229"/>
    </location>
</feature>